<evidence type="ECO:0000259" key="4">
    <source>
        <dbReference type="PROSITE" id="PS51462"/>
    </source>
</evidence>
<dbReference type="InterPro" id="IPR000086">
    <property type="entry name" value="NUDIX_hydrolase_dom"/>
</dbReference>
<dbReference type="InterPro" id="IPR015797">
    <property type="entry name" value="NUDIX_hydrolase-like_dom_sf"/>
</dbReference>
<dbReference type="Proteomes" id="UP000460435">
    <property type="component" value="Unassembled WGS sequence"/>
</dbReference>
<feature type="domain" description="Nudix hydrolase" evidence="4">
    <location>
        <begin position="24"/>
        <end position="153"/>
    </location>
</feature>
<dbReference type="PROSITE" id="PS51462">
    <property type="entry name" value="NUDIX"/>
    <property type="match status" value="1"/>
</dbReference>
<keyword evidence="6" id="KW-1185">Reference proteome</keyword>
<gene>
    <name evidence="5" type="ORF">F7O44_01000</name>
</gene>
<keyword evidence="2" id="KW-0378">Hydrolase</keyword>
<protein>
    <submittedName>
        <fullName evidence="5">NUDIX domain-containing protein</fullName>
    </submittedName>
</protein>
<dbReference type="Gene3D" id="3.90.79.10">
    <property type="entry name" value="Nucleoside Triphosphate Pyrophosphohydrolase"/>
    <property type="match status" value="1"/>
</dbReference>
<dbReference type="SUPFAM" id="SSF55811">
    <property type="entry name" value="Nudix"/>
    <property type="match status" value="1"/>
</dbReference>
<dbReference type="RefSeq" id="WP_162448336.1">
    <property type="nucleotide sequence ID" value="NZ_WLZY01000001.1"/>
</dbReference>
<sequence length="293" mass="31723">MNHIRHRTDGDGWVECVCGQRHWGLYGSAGLMVVDPAHGVLLQHRAEWSHHGGTWGIPGGARASDENALAGAKREAEEEAAIPAEHVQPTHAWVEDHGSWSYTTVIATCDVPFDPYPSDPESLDIAWVAPDDVDTLPLHPAFGKLWPSIREQAFRELVLVVDAANVVGSRPDGWWRDRAGAAEKLRDRLSGAQPVPGAQLGLPATYWWPRIHLVVEGQARNIDAAAAAPVPVTVERAPGSGDDLIAAVVQDAVMRRPGDHVVVVTSDRELRGRVEDNGASTVGPRTLDQLLDP</sequence>
<dbReference type="Pfam" id="PF00293">
    <property type="entry name" value="NUDIX"/>
    <property type="match status" value="1"/>
</dbReference>
<dbReference type="GO" id="GO:0016787">
    <property type="term" value="F:hydrolase activity"/>
    <property type="evidence" value="ECO:0007669"/>
    <property type="project" value="UniProtKB-KW"/>
</dbReference>
<proteinExistence type="predicted"/>
<comment type="caution">
    <text evidence="5">The sequence shown here is derived from an EMBL/GenBank/DDBJ whole genome shotgun (WGS) entry which is preliminary data.</text>
</comment>
<dbReference type="AlphaFoldDB" id="A0A7K3LX90"/>
<dbReference type="PANTHER" id="PTHR43046:SF2">
    <property type="entry name" value="8-OXO-DGTP DIPHOSPHATASE-RELATED"/>
    <property type="match status" value="1"/>
</dbReference>
<dbReference type="EMBL" id="WLZY01000001">
    <property type="protein sequence ID" value="NDL55644.1"/>
    <property type="molecule type" value="Genomic_DNA"/>
</dbReference>
<evidence type="ECO:0000256" key="3">
    <source>
        <dbReference type="SAM" id="MobiDB-lite"/>
    </source>
</evidence>
<organism evidence="5 6">
    <name type="scientific">Phytoactinopolyspora mesophila</name>
    <dbReference type="NCBI Taxonomy" id="2650750"/>
    <lineage>
        <taxon>Bacteria</taxon>
        <taxon>Bacillati</taxon>
        <taxon>Actinomycetota</taxon>
        <taxon>Actinomycetes</taxon>
        <taxon>Jiangellales</taxon>
        <taxon>Jiangellaceae</taxon>
        <taxon>Phytoactinopolyspora</taxon>
    </lineage>
</organism>
<evidence type="ECO:0000313" key="6">
    <source>
        <dbReference type="Proteomes" id="UP000460435"/>
    </source>
</evidence>
<dbReference type="PANTHER" id="PTHR43046">
    <property type="entry name" value="GDP-MANNOSE MANNOSYL HYDROLASE"/>
    <property type="match status" value="1"/>
</dbReference>
<reference evidence="5 6" key="1">
    <citation type="submission" date="2019-11" db="EMBL/GenBank/DDBJ databases">
        <authorList>
            <person name="Li X.-J."/>
            <person name="Feng X.-M."/>
        </authorList>
    </citation>
    <scope>NUCLEOTIDE SEQUENCE [LARGE SCALE GENOMIC DNA]</scope>
    <source>
        <strain evidence="5 6">XMNu-373</strain>
    </source>
</reference>
<evidence type="ECO:0000313" key="5">
    <source>
        <dbReference type="EMBL" id="NDL55644.1"/>
    </source>
</evidence>
<feature type="region of interest" description="Disordered" evidence="3">
    <location>
        <begin position="272"/>
        <end position="293"/>
    </location>
</feature>
<accession>A0A7K3LX90</accession>
<evidence type="ECO:0000256" key="2">
    <source>
        <dbReference type="ARBA" id="ARBA00022801"/>
    </source>
</evidence>
<comment type="cofactor">
    <cofactor evidence="1">
        <name>Mg(2+)</name>
        <dbReference type="ChEBI" id="CHEBI:18420"/>
    </cofactor>
</comment>
<name>A0A7K3LX90_9ACTN</name>
<evidence type="ECO:0000256" key="1">
    <source>
        <dbReference type="ARBA" id="ARBA00001946"/>
    </source>
</evidence>